<keyword evidence="3" id="KW-1185">Reference proteome</keyword>
<dbReference type="AlphaFoldDB" id="A0A6H2HA23"/>
<evidence type="ECO:0000313" key="2">
    <source>
        <dbReference type="EMBL" id="QJC56444.1"/>
    </source>
</evidence>
<feature type="transmembrane region" description="Helical" evidence="1">
    <location>
        <begin position="22"/>
        <end position="44"/>
    </location>
</feature>
<dbReference type="RefSeq" id="WP_168922144.1">
    <property type="nucleotide sequence ID" value="NZ_CP051461.1"/>
</dbReference>
<organism evidence="2 3">
    <name type="scientific">Polaromonas vacuolata</name>
    <dbReference type="NCBI Taxonomy" id="37448"/>
    <lineage>
        <taxon>Bacteria</taxon>
        <taxon>Pseudomonadati</taxon>
        <taxon>Pseudomonadota</taxon>
        <taxon>Betaproteobacteria</taxon>
        <taxon>Burkholderiales</taxon>
        <taxon>Comamonadaceae</taxon>
        <taxon>Polaromonas</taxon>
    </lineage>
</organism>
<accession>A0A6H2HA23</accession>
<keyword evidence="1" id="KW-0812">Transmembrane</keyword>
<dbReference type="EMBL" id="CP051461">
    <property type="protein sequence ID" value="QJC56444.1"/>
    <property type="molecule type" value="Genomic_DNA"/>
</dbReference>
<keyword evidence="1" id="KW-1133">Transmembrane helix</keyword>
<protein>
    <recommendedName>
        <fullName evidence="4">Type IV pilus modification protein PilV</fullName>
    </recommendedName>
</protein>
<keyword evidence="1" id="KW-0472">Membrane</keyword>
<gene>
    <name evidence="2" type="ORF">HC248_01750</name>
</gene>
<dbReference type="Proteomes" id="UP000502041">
    <property type="component" value="Chromosome"/>
</dbReference>
<evidence type="ECO:0000313" key="3">
    <source>
        <dbReference type="Proteomes" id="UP000502041"/>
    </source>
</evidence>
<proteinExistence type="predicted"/>
<name>A0A6H2HA23_9BURK</name>
<evidence type="ECO:0008006" key="4">
    <source>
        <dbReference type="Google" id="ProtNLM"/>
    </source>
</evidence>
<dbReference type="KEGG" id="pvac:HC248_01750"/>
<reference evidence="2 3" key="1">
    <citation type="submission" date="2020-04" db="EMBL/GenBank/DDBJ databases">
        <title>Complete genome of a Psychrophilic, Marine, Gas Vacuolate Bacterium Polaromonas vacuolata KCTC 22033T.</title>
        <authorList>
            <person name="Hwang K."/>
            <person name="Kim K.M."/>
        </authorList>
    </citation>
    <scope>NUCLEOTIDE SEQUENCE [LARGE SCALE GENOMIC DNA]</scope>
    <source>
        <strain evidence="2 3">KCTC 22033</strain>
    </source>
</reference>
<evidence type="ECO:0000256" key="1">
    <source>
        <dbReference type="SAM" id="Phobius"/>
    </source>
</evidence>
<sequence>MNYLTKIKTNLKPQTGSALLEALFAVLIFSIGLLALIALQVVSIKNSIDAKYRADASLLINQIIAQMWVDRSNIDNYGHYQTGPVCGFTGSASANVSGWTSPVTAWLTQVNLALPGSAVNTTQILVSNSGSTKQVSVTICWKGPQETTTHNQVATAQINP</sequence>